<evidence type="ECO:0000256" key="1">
    <source>
        <dbReference type="SAM" id="Phobius"/>
    </source>
</evidence>
<organism evidence="2 3">
    <name type="scientific">Candidatus Babela massiliensis</name>
    <dbReference type="NCBI Taxonomy" id="673862"/>
    <lineage>
        <taxon>Bacteria</taxon>
        <taxon>Candidatus Babelota</taxon>
        <taxon>Candidatus Babeliae</taxon>
        <taxon>Candidatus Babeliales</taxon>
        <taxon>Candidatus Babeliaceae</taxon>
        <taxon>Candidatus Babela</taxon>
    </lineage>
</organism>
<keyword evidence="1" id="KW-0812">Transmembrane</keyword>
<dbReference type="STRING" id="673862.BABL1_gene_221"/>
<dbReference type="RefSeq" id="WP_023792492.1">
    <property type="nucleotide sequence ID" value="NC_023003.1"/>
</dbReference>
<dbReference type="KEGG" id="dpb:BABL1_gene_221"/>
<keyword evidence="3" id="KW-1185">Reference proteome</keyword>
<dbReference type="OrthoDB" id="9807210at2"/>
<keyword evidence="1" id="KW-1133">Transmembrane helix</keyword>
<reference evidence="2 3" key="1">
    <citation type="journal article" date="2015" name="Biol. Direct">
        <title>Babela massiliensis, a representative of a widespread bacterial phylum with unusual adaptations to parasitism in amoebae.</title>
        <authorList>
            <person name="Pagnier I."/>
            <person name="Yutin N."/>
            <person name="Croce O."/>
            <person name="Makarova K.S."/>
            <person name="Wolf Y.I."/>
            <person name="Benamar S."/>
            <person name="Raoult D."/>
            <person name="Koonin E.V."/>
            <person name="La Scola B."/>
        </authorList>
    </citation>
    <scope>NUCLEOTIDE SEQUENCE [LARGE SCALE GENOMIC DNA]</scope>
    <source>
        <strain evidence="3">BABL1</strain>
    </source>
</reference>
<name>V6DGX0_9BACT</name>
<dbReference type="HOGENOM" id="CLU_1212980_0_0_7"/>
<dbReference type="Proteomes" id="UP000018769">
    <property type="component" value="Chromosome I"/>
</dbReference>
<protein>
    <submittedName>
        <fullName evidence="2">Uncharacterized protein</fullName>
    </submittedName>
</protein>
<proteinExistence type="predicted"/>
<evidence type="ECO:0000313" key="2">
    <source>
        <dbReference type="EMBL" id="CDK30794.1"/>
    </source>
</evidence>
<feature type="transmembrane region" description="Helical" evidence="1">
    <location>
        <begin position="7"/>
        <end position="27"/>
    </location>
</feature>
<gene>
    <name evidence="2" type="ORF">BABL1_gene_221</name>
</gene>
<evidence type="ECO:0000313" key="3">
    <source>
        <dbReference type="Proteomes" id="UP000018769"/>
    </source>
</evidence>
<dbReference type="AlphaFoldDB" id="V6DGX0"/>
<sequence>MLKRPRWLILTVFISSLNFGILSSFNFDRFLNECERFIKRLSNIDEPSILDKLLAKKYELAQFDEDSAFCFLIGKSILTDLVTIWHELDKIDVLSSRNKKDIKAVSRASRKYNLLSGPISIVTKILVHAMLNESMINNKDNLVQMSRFANYLPSLMAWRSLYYEGQITRNAKAIAKYNDDNNRNLGITKFIQKLWLFSNKVLPYAGLYDFSKLDPEFNRINFNVTKKI</sequence>
<dbReference type="EMBL" id="HG793133">
    <property type="protein sequence ID" value="CDK30794.1"/>
    <property type="molecule type" value="Genomic_DNA"/>
</dbReference>
<keyword evidence="1" id="KW-0472">Membrane</keyword>
<accession>V6DGX0</accession>